<dbReference type="Proteomes" id="UP000515150">
    <property type="component" value="Chromosome 4"/>
</dbReference>
<dbReference type="InterPro" id="IPR023415">
    <property type="entry name" value="LDLR_class-A_CS"/>
</dbReference>
<name>A0A6P7MDQ7_BETSP</name>
<dbReference type="InterPro" id="IPR001881">
    <property type="entry name" value="EGF-like_Ca-bd_dom"/>
</dbReference>
<dbReference type="InterPro" id="IPR011042">
    <property type="entry name" value="6-blade_b-propeller_TolB-like"/>
</dbReference>
<dbReference type="OrthoDB" id="664115at2759"/>
<dbReference type="SUPFAM" id="SSF63825">
    <property type="entry name" value="YWTD domain"/>
    <property type="match status" value="1"/>
</dbReference>
<dbReference type="PANTHER" id="PTHR22722:SF14">
    <property type="entry name" value="MEGALIN, ISOFORM A"/>
    <property type="match status" value="1"/>
</dbReference>
<evidence type="ECO:0000256" key="3">
    <source>
        <dbReference type="ARBA" id="ARBA00022536"/>
    </source>
</evidence>
<evidence type="ECO:0000256" key="14">
    <source>
        <dbReference type="PROSITE-ProRule" id="PRU00461"/>
    </source>
</evidence>
<dbReference type="GO" id="GO:0006898">
    <property type="term" value="P:receptor-mediated endocytosis"/>
    <property type="evidence" value="ECO:0007669"/>
    <property type="project" value="TreeGrafter"/>
</dbReference>
<dbReference type="RefSeq" id="XP_029004453.1">
    <property type="nucleotide sequence ID" value="XM_029148620.3"/>
</dbReference>
<dbReference type="SMART" id="SM00181">
    <property type="entry name" value="EGF"/>
    <property type="match status" value="3"/>
</dbReference>
<dbReference type="GeneID" id="114854335"/>
<feature type="domain" description="EGF-like calcium-binding" evidence="16">
    <location>
        <begin position="202"/>
        <end position="241"/>
    </location>
</feature>
<dbReference type="KEGG" id="bspl:114854335"/>
<feature type="repeat" description="LDL-receptor class B" evidence="14">
    <location>
        <begin position="373"/>
        <end position="416"/>
    </location>
</feature>
<feature type="domain" description="EGF-like" evidence="17">
    <location>
        <begin position="205"/>
        <end position="241"/>
    </location>
</feature>
<feature type="disulfide bond" evidence="13">
    <location>
        <begin position="42"/>
        <end position="60"/>
    </location>
</feature>
<evidence type="ECO:0000256" key="1">
    <source>
        <dbReference type="ARBA" id="ARBA00004251"/>
    </source>
</evidence>
<evidence type="ECO:0000256" key="13">
    <source>
        <dbReference type="PROSITE-ProRule" id="PRU00124"/>
    </source>
</evidence>
<protein>
    <submittedName>
        <fullName evidence="19">Low-density lipoprotein receptor-like isoform X1</fullName>
    </submittedName>
</protein>
<feature type="disulfide bond" evidence="13">
    <location>
        <begin position="35"/>
        <end position="47"/>
    </location>
</feature>
<dbReference type="SUPFAM" id="SSF57424">
    <property type="entry name" value="LDL receptor-like module"/>
    <property type="match status" value="3"/>
</dbReference>
<dbReference type="FunFam" id="4.10.400.10:FF:000034">
    <property type="entry name" value="Low-density lipoprotein receptor-related protein 2"/>
    <property type="match status" value="2"/>
</dbReference>
<keyword evidence="9 15" id="KW-0472">Membrane</keyword>
<keyword evidence="2" id="KW-1003">Cell membrane</keyword>
<dbReference type="AlphaFoldDB" id="A0A6P7MDQ7"/>
<dbReference type="PROSITE" id="PS50068">
    <property type="entry name" value="LDLRA_2"/>
    <property type="match status" value="3"/>
</dbReference>
<dbReference type="SMART" id="SM00179">
    <property type="entry name" value="EGF_CA"/>
    <property type="match status" value="2"/>
</dbReference>
<evidence type="ECO:0000256" key="8">
    <source>
        <dbReference type="ARBA" id="ARBA00022989"/>
    </source>
</evidence>
<evidence type="ECO:0000259" key="16">
    <source>
        <dbReference type="SMART" id="SM00179"/>
    </source>
</evidence>
<dbReference type="PRINTS" id="PR00261">
    <property type="entry name" value="LDLRECEPTOR"/>
</dbReference>
<keyword evidence="18" id="KW-1185">Reference proteome</keyword>
<evidence type="ECO:0000256" key="6">
    <source>
        <dbReference type="ARBA" id="ARBA00022729"/>
    </source>
</evidence>
<dbReference type="GO" id="GO:0005509">
    <property type="term" value="F:calcium ion binding"/>
    <property type="evidence" value="ECO:0007669"/>
    <property type="project" value="InterPro"/>
</dbReference>
<dbReference type="InterPro" id="IPR000742">
    <property type="entry name" value="EGF"/>
</dbReference>
<evidence type="ECO:0000313" key="19">
    <source>
        <dbReference type="RefSeq" id="XP_029004453.1"/>
    </source>
</evidence>
<keyword evidence="8 15" id="KW-1133">Transmembrane helix</keyword>
<feature type="transmembrane region" description="Helical" evidence="15">
    <location>
        <begin position="563"/>
        <end position="586"/>
    </location>
</feature>
<comment type="caution">
    <text evidence="13">Lacks conserved residue(s) required for the propagation of feature annotation.</text>
</comment>
<accession>A0A6P7MDQ7</accession>
<dbReference type="GO" id="GO:0016324">
    <property type="term" value="C:apical plasma membrane"/>
    <property type="evidence" value="ECO:0007669"/>
    <property type="project" value="TreeGrafter"/>
</dbReference>
<feature type="domain" description="EGF-like calcium-binding" evidence="16">
    <location>
        <begin position="162"/>
        <end position="201"/>
    </location>
</feature>
<evidence type="ECO:0000259" key="17">
    <source>
        <dbReference type="SMART" id="SM00181"/>
    </source>
</evidence>
<dbReference type="Pfam" id="PF00057">
    <property type="entry name" value="Ldl_recept_a"/>
    <property type="match status" value="3"/>
</dbReference>
<keyword evidence="11" id="KW-0675">Receptor</keyword>
<dbReference type="FunFam" id="2.10.25.10:FF:000009">
    <property type="entry name" value="Low-density lipoprotein receptor isoform 1"/>
    <property type="match status" value="1"/>
</dbReference>
<dbReference type="GO" id="GO:0043235">
    <property type="term" value="C:receptor complex"/>
    <property type="evidence" value="ECO:0007669"/>
    <property type="project" value="TreeGrafter"/>
</dbReference>
<evidence type="ECO:0000256" key="9">
    <source>
        <dbReference type="ARBA" id="ARBA00023136"/>
    </source>
</evidence>
<evidence type="ECO:0000256" key="2">
    <source>
        <dbReference type="ARBA" id="ARBA00022475"/>
    </source>
</evidence>
<dbReference type="InterPro" id="IPR000033">
    <property type="entry name" value="LDLR_classB_rpt"/>
</dbReference>
<dbReference type="SMART" id="SM00192">
    <property type="entry name" value="LDLa"/>
    <property type="match status" value="3"/>
</dbReference>
<reference evidence="19" key="1">
    <citation type="submission" date="2025-08" db="UniProtKB">
        <authorList>
            <consortium name="RefSeq"/>
        </authorList>
    </citation>
    <scope>IDENTIFICATION</scope>
</reference>
<dbReference type="SMART" id="SM00135">
    <property type="entry name" value="LY"/>
    <property type="match status" value="5"/>
</dbReference>
<keyword evidence="4" id="KW-0254">Endocytosis</keyword>
<dbReference type="GO" id="GO:0042562">
    <property type="term" value="F:hormone binding"/>
    <property type="evidence" value="ECO:0007669"/>
    <property type="project" value="TreeGrafter"/>
</dbReference>
<keyword evidence="3" id="KW-0245">EGF-like domain</keyword>
<evidence type="ECO:0000256" key="12">
    <source>
        <dbReference type="ARBA" id="ARBA00023180"/>
    </source>
</evidence>
<dbReference type="CDD" id="cd00112">
    <property type="entry name" value="LDLa"/>
    <property type="match status" value="3"/>
</dbReference>
<dbReference type="Gene3D" id="4.10.400.10">
    <property type="entry name" value="Low-density Lipoprotein Receptor"/>
    <property type="match status" value="3"/>
</dbReference>
<feature type="disulfide bond" evidence="13">
    <location>
        <begin position="146"/>
        <end position="161"/>
    </location>
</feature>
<dbReference type="InterPro" id="IPR002172">
    <property type="entry name" value="LDrepeatLR_classA_rpt"/>
</dbReference>
<dbReference type="InterPro" id="IPR051221">
    <property type="entry name" value="LDLR-related"/>
</dbReference>
<keyword evidence="12" id="KW-0325">Glycoprotein</keyword>
<dbReference type="FunFam" id="2.120.10.30:FF:000241">
    <property type="entry name" value="Low-density lipoprotein receptor-related protein 6"/>
    <property type="match status" value="1"/>
</dbReference>
<evidence type="ECO:0000256" key="7">
    <source>
        <dbReference type="ARBA" id="ARBA00022737"/>
    </source>
</evidence>
<keyword evidence="10 13" id="KW-1015">Disulfide bond</keyword>
<dbReference type="PANTHER" id="PTHR22722">
    <property type="entry name" value="LOW-DENSITY LIPOPROTEIN RECEPTOR-RELATED PROTEIN 2-RELATED"/>
    <property type="match status" value="1"/>
</dbReference>
<dbReference type="InParanoid" id="A0A6P7MDQ7"/>
<feature type="disulfide bond" evidence="13">
    <location>
        <begin position="127"/>
        <end position="139"/>
    </location>
</feature>
<organism evidence="18 19">
    <name type="scientific">Betta splendens</name>
    <name type="common">Siamese fighting fish</name>
    <dbReference type="NCBI Taxonomy" id="158456"/>
    <lineage>
        <taxon>Eukaryota</taxon>
        <taxon>Metazoa</taxon>
        <taxon>Chordata</taxon>
        <taxon>Craniata</taxon>
        <taxon>Vertebrata</taxon>
        <taxon>Euteleostomi</taxon>
        <taxon>Actinopterygii</taxon>
        <taxon>Neopterygii</taxon>
        <taxon>Teleostei</taxon>
        <taxon>Neoteleostei</taxon>
        <taxon>Acanthomorphata</taxon>
        <taxon>Anabantaria</taxon>
        <taxon>Anabantiformes</taxon>
        <taxon>Anabantoidei</taxon>
        <taxon>Osphronemidae</taxon>
        <taxon>Betta</taxon>
    </lineage>
</organism>
<dbReference type="PROSITE" id="PS51120">
    <property type="entry name" value="LDLRB"/>
    <property type="match status" value="3"/>
</dbReference>
<keyword evidence="5 15" id="KW-0812">Transmembrane</keyword>
<feature type="repeat" description="LDL-receptor class B" evidence="14">
    <location>
        <begin position="417"/>
        <end position="461"/>
    </location>
</feature>
<feature type="disulfide bond" evidence="13">
    <location>
        <begin position="54"/>
        <end position="69"/>
    </location>
</feature>
<feature type="disulfide bond" evidence="13">
    <location>
        <begin position="134"/>
        <end position="152"/>
    </location>
</feature>
<dbReference type="PROSITE" id="PS01209">
    <property type="entry name" value="LDLRA_1"/>
    <property type="match status" value="1"/>
</dbReference>
<dbReference type="Gene3D" id="2.120.10.30">
    <property type="entry name" value="TolB, C-terminal domain"/>
    <property type="match status" value="1"/>
</dbReference>
<feature type="domain" description="EGF-like" evidence="17">
    <location>
        <begin position="165"/>
        <end position="201"/>
    </location>
</feature>
<dbReference type="InterPro" id="IPR036055">
    <property type="entry name" value="LDL_receptor-like_sf"/>
</dbReference>
<evidence type="ECO:0000256" key="15">
    <source>
        <dbReference type="SAM" id="Phobius"/>
    </source>
</evidence>
<dbReference type="SUPFAM" id="SSF57196">
    <property type="entry name" value="EGF/Laminin"/>
    <property type="match status" value="2"/>
</dbReference>
<evidence type="ECO:0000256" key="11">
    <source>
        <dbReference type="ARBA" id="ARBA00023170"/>
    </source>
</evidence>
<dbReference type="Gene3D" id="2.10.25.10">
    <property type="entry name" value="Laminin"/>
    <property type="match status" value="2"/>
</dbReference>
<keyword evidence="6" id="KW-0732">Signal</keyword>
<proteinExistence type="predicted"/>
<evidence type="ECO:0000256" key="4">
    <source>
        <dbReference type="ARBA" id="ARBA00022583"/>
    </source>
</evidence>
<feature type="repeat" description="LDL-receptor class B" evidence="14">
    <location>
        <begin position="331"/>
        <end position="372"/>
    </location>
</feature>
<evidence type="ECO:0000256" key="10">
    <source>
        <dbReference type="ARBA" id="ARBA00023157"/>
    </source>
</evidence>
<feature type="domain" description="EGF-like" evidence="17">
    <location>
        <begin position="126"/>
        <end position="162"/>
    </location>
</feature>
<keyword evidence="7" id="KW-0677">Repeat</keyword>
<comment type="subcellular location">
    <subcellularLocation>
        <location evidence="1">Cell membrane</location>
        <topology evidence="1">Single-pass type I membrane protein</topology>
    </subcellularLocation>
</comment>
<sequence length="625" mass="67868">MKPLVGVTCSQRGGLLTLQQNCTVNGAAGHVVPRCQQVEFRCSDGSCIPRLRVCNGHKDCEDGSDERQCSGHGVDGPVRCGAGEFPCSSSSRRCVPLQVLCDGMDDCGDGWDASRWPCASRPPRPPCAASEFQCGDGQCVRQAWRCDGAWDCPDGSDEDRCDQDECQINNGGCSHHCVKQPVGFICQCPDDMRLVGDSHCEEVDMCLEVDVCDQVCVHTNTSLTCACNQGFRLNAASGECRAEGDEAQLAFSSSTGLHWIRVSDTELRELGPRGSGPGPVAVLASNRTLYWAKQGLGSIYSVSLEAPPRKAAVVLKVQGSVSGLAVDWVHQLLYWTSVESGSVSIGLLDGSAHRRLITGLDRPSGLAVDPLQGLLFWTQCGSAPKIERSSLDGQDRTALVTSFIRRPVVLALDVPRQLLYWADQQMRTISRVTFDGRHRKTVVESNGYLDRPFGLSVFEGFVYWSDEVTRSICRANKHNGSQLQVLLRNITSPGDVVVFHPALQPNGPSVCGRSGAVCQHQCVVSLLSQTPEFRCISALMEPNRTQSPAVSRLAPASSPSDPLFAEVLFLITFLSVLLVGTTLCWWREEFRLPGSLTVQSLSLTESQDPLITQQPLETPKPDLGE</sequence>
<gene>
    <name evidence="19" type="primary">LOC114854335</name>
</gene>
<evidence type="ECO:0000313" key="18">
    <source>
        <dbReference type="Proteomes" id="UP000515150"/>
    </source>
</evidence>
<evidence type="ECO:0000256" key="5">
    <source>
        <dbReference type="ARBA" id="ARBA00022692"/>
    </source>
</evidence>
<dbReference type="Pfam" id="PF00058">
    <property type="entry name" value="Ldl_recept_b"/>
    <property type="match status" value="2"/>
</dbReference>